<dbReference type="InterPro" id="IPR033452">
    <property type="entry name" value="GH30_C"/>
</dbReference>
<dbReference type="InterPro" id="IPR001139">
    <property type="entry name" value="Glyco_hydro_30"/>
</dbReference>
<accession>A0A317G8C4</accession>
<dbReference type="PANTHER" id="PTHR11069:SF23">
    <property type="entry name" value="LYSOSOMAL ACID GLUCOSYLCERAMIDASE"/>
    <property type="match status" value="1"/>
</dbReference>
<dbReference type="GO" id="GO:0016020">
    <property type="term" value="C:membrane"/>
    <property type="evidence" value="ECO:0007669"/>
    <property type="project" value="GOC"/>
</dbReference>
<proteinExistence type="predicted"/>
<keyword evidence="5" id="KW-1185">Reference proteome</keyword>
<dbReference type="Pfam" id="PF17189">
    <property type="entry name" value="Glyco_hydro_30C"/>
    <property type="match status" value="1"/>
</dbReference>
<organism evidence="4 5">
    <name type="scientific">Butyrivibrio fibrisolvens</name>
    <dbReference type="NCBI Taxonomy" id="831"/>
    <lineage>
        <taxon>Bacteria</taxon>
        <taxon>Bacillati</taxon>
        <taxon>Bacillota</taxon>
        <taxon>Clostridia</taxon>
        <taxon>Lachnospirales</taxon>
        <taxon>Lachnospiraceae</taxon>
        <taxon>Butyrivibrio</taxon>
    </lineage>
</organism>
<protein>
    <recommendedName>
        <fullName evidence="3">Glycosyl hydrolase family 30 beta sandwich domain-containing protein</fullName>
    </recommendedName>
</protein>
<evidence type="ECO:0000313" key="4">
    <source>
        <dbReference type="EMBL" id="PWT29481.1"/>
    </source>
</evidence>
<dbReference type="GO" id="GO:0006680">
    <property type="term" value="P:glucosylceramide catabolic process"/>
    <property type="evidence" value="ECO:0007669"/>
    <property type="project" value="TreeGrafter"/>
</dbReference>
<dbReference type="InterPro" id="IPR013780">
    <property type="entry name" value="Glyco_hydro_b"/>
</dbReference>
<evidence type="ECO:0000259" key="3">
    <source>
        <dbReference type="Pfam" id="PF17189"/>
    </source>
</evidence>
<dbReference type="EMBL" id="NXNG01000001">
    <property type="protein sequence ID" value="PWT29481.1"/>
    <property type="molecule type" value="Genomic_DNA"/>
</dbReference>
<dbReference type="PANTHER" id="PTHR11069">
    <property type="entry name" value="GLUCOSYLCERAMIDASE"/>
    <property type="match status" value="1"/>
</dbReference>
<dbReference type="AlphaFoldDB" id="A0A317G8C4"/>
<name>A0A317G8C4_BUTFI</name>
<evidence type="ECO:0000256" key="2">
    <source>
        <dbReference type="ARBA" id="ARBA00022801"/>
    </source>
</evidence>
<keyword evidence="2" id="KW-0378">Hydrolase</keyword>
<dbReference type="Gene3D" id="3.20.20.80">
    <property type="entry name" value="Glycosidases"/>
    <property type="match status" value="1"/>
</dbReference>
<evidence type="ECO:0000256" key="1">
    <source>
        <dbReference type="ARBA" id="ARBA00022729"/>
    </source>
</evidence>
<keyword evidence="1" id="KW-0732">Signal</keyword>
<comment type="caution">
    <text evidence="4">The sequence shown here is derived from an EMBL/GenBank/DDBJ whole genome shotgun (WGS) entry which is preliminary data.</text>
</comment>
<reference evidence="4 5" key="1">
    <citation type="submission" date="2017-09" db="EMBL/GenBank/DDBJ databases">
        <title>High-quality draft genome sequence of Butyrivibrio fibrisolvens INBov1, isolated from cow rumen.</title>
        <authorList>
            <person name="Rodriguez Hernaez J."/>
            <person name="Rivarola M."/>
            <person name="Paniego N."/>
            <person name="Cravero S."/>
            <person name="Ceron Cucchi M."/>
            <person name="Martinez M.C."/>
        </authorList>
    </citation>
    <scope>NUCLEOTIDE SEQUENCE [LARGE SCALE GENOMIC DNA]</scope>
    <source>
        <strain evidence="4 5">INBov1</strain>
    </source>
</reference>
<evidence type="ECO:0000313" key="5">
    <source>
        <dbReference type="Proteomes" id="UP000245488"/>
    </source>
</evidence>
<feature type="domain" description="Glycosyl hydrolase family 30 beta sandwich" evidence="3">
    <location>
        <begin position="27"/>
        <end position="87"/>
    </location>
</feature>
<gene>
    <name evidence="4" type="ORF">CPT75_17825</name>
</gene>
<dbReference type="Proteomes" id="UP000245488">
    <property type="component" value="Chromosome"/>
</dbReference>
<dbReference type="GO" id="GO:0004348">
    <property type="term" value="F:glucosylceramidase activity"/>
    <property type="evidence" value="ECO:0007669"/>
    <property type="project" value="InterPro"/>
</dbReference>
<dbReference type="RefSeq" id="WP_110074340.1">
    <property type="nucleotide sequence ID" value="NZ_CM009896.1"/>
</dbReference>
<sequence>MHIDEQKIDVKLSYYYIGHFSRYIKEGARRVLSSTYDNDIETVSFINPDESLVTVILNRRDEDKKAVVSTGDGYVEVEIPAHSIQTLVM</sequence>
<dbReference type="Gene3D" id="2.60.40.1180">
    <property type="entry name" value="Golgi alpha-mannosidase II"/>
    <property type="match status" value="1"/>
</dbReference>